<organism evidence="2 3">
    <name type="scientific">Daphnia galeata</name>
    <dbReference type="NCBI Taxonomy" id="27404"/>
    <lineage>
        <taxon>Eukaryota</taxon>
        <taxon>Metazoa</taxon>
        <taxon>Ecdysozoa</taxon>
        <taxon>Arthropoda</taxon>
        <taxon>Crustacea</taxon>
        <taxon>Branchiopoda</taxon>
        <taxon>Diplostraca</taxon>
        <taxon>Cladocera</taxon>
        <taxon>Anomopoda</taxon>
        <taxon>Daphniidae</taxon>
        <taxon>Daphnia</taxon>
    </lineage>
</organism>
<reference evidence="2" key="1">
    <citation type="submission" date="2021-11" db="EMBL/GenBank/DDBJ databases">
        <authorList>
            <person name="Schell T."/>
        </authorList>
    </citation>
    <scope>NUCLEOTIDE SEQUENCE</scope>
    <source>
        <strain evidence="2">M5</strain>
    </source>
</reference>
<dbReference type="AlphaFoldDB" id="A0A8J2S5I2"/>
<keyword evidence="3" id="KW-1185">Reference proteome</keyword>
<dbReference type="Proteomes" id="UP000789390">
    <property type="component" value="Unassembled WGS sequence"/>
</dbReference>
<accession>A0A8J2S5I2</accession>
<gene>
    <name evidence="2" type="ORF">DGAL_LOCUS17350</name>
</gene>
<evidence type="ECO:0000313" key="2">
    <source>
        <dbReference type="EMBL" id="CAH0113454.1"/>
    </source>
</evidence>
<dbReference type="PANTHER" id="PTHR33488">
    <property type="entry name" value="ZGC:162509"/>
    <property type="match status" value="1"/>
</dbReference>
<sequence length="317" mass="37029">MSKYQSTPKSISIENSQNAGRKRPLTMTECFERRTRTKSRKSAEESTCQEGKTSVTEVYNGNECPSCAALDSIKARNMARLQHHYKHCACYSIYYRFIDFLKTTVKEVPTEGELQTDSRFLNHNEAKEWCLTASNHKIYRGHSLLFQEAAKLSDQLLGPAETATFDCDRYEKYLRLLLDIAEKMIHPNRKENRKIVNDVKILKDDIKNYLKPFNENTNDERINTNNNEGINARESQWQLFKVKKWNETFIELGHSPGDEVFGKDLKEIVEPKRGETCFFFPEHYQFKCHGPMSTILETNDELMMSTFFSMNPNQCYF</sequence>
<proteinExistence type="predicted"/>
<dbReference type="PANTHER" id="PTHR33488:SF2">
    <property type="entry name" value="EARLY ENDOSOME ANTIGEN 1-LIKE"/>
    <property type="match status" value="1"/>
</dbReference>
<comment type="caution">
    <text evidence="2">The sequence shown here is derived from an EMBL/GenBank/DDBJ whole genome shotgun (WGS) entry which is preliminary data.</text>
</comment>
<protein>
    <submittedName>
        <fullName evidence="2">Uncharacterized protein</fullName>
    </submittedName>
</protein>
<dbReference type="OrthoDB" id="6384141at2759"/>
<evidence type="ECO:0000313" key="3">
    <source>
        <dbReference type="Proteomes" id="UP000789390"/>
    </source>
</evidence>
<evidence type="ECO:0000256" key="1">
    <source>
        <dbReference type="SAM" id="MobiDB-lite"/>
    </source>
</evidence>
<feature type="compositionally biased region" description="Polar residues" evidence="1">
    <location>
        <begin position="1"/>
        <end position="19"/>
    </location>
</feature>
<dbReference type="EMBL" id="CAKKLH010000340">
    <property type="protein sequence ID" value="CAH0113454.1"/>
    <property type="molecule type" value="Genomic_DNA"/>
</dbReference>
<feature type="region of interest" description="Disordered" evidence="1">
    <location>
        <begin position="1"/>
        <end position="27"/>
    </location>
</feature>
<name>A0A8J2S5I2_9CRUS</name>